<sequence>MKAEKQLRTVVLLKNICNNYSIINHRHFRKEIIYIGIITTILSVFSINSFGANFYKNENHRFVKCTSGPASVLNTQNSIAYKLSESKNSSPLSREIFLDKLNKNETTIFNIESFGAIGDGKTDNAKAFQRAIDACSIAGGTVFVPPGKIYLSGPFNLRSFVTLYVSAGATILASPNEKLYVTSAFGANRGEGMIWIGANKIKDVTLCGPGTIDGNGISFMGKELFDSYELKPISIQDPRPHLLTMIGSSNIQIRELNIINSAYWTIHLAGCNNVVIEGINLLNNVKVRNSDGIDVDHSKNVRIANCHIESGDDCICLKNRREYQQFGPCEDILVTNCIMTSRSCAVKIGSENMDSISHVVFDNCIIKNSNRGIGIQNRDEGTVSDIQFSNFVIESNLFSDVWWGKAEPIYITAFKRADGNNKDANWRFPKGARHGKVGSISDIYFSNIIAKSENGIYVSTDSIGLIHGIYFNSVHIDIQKVTSIKGGVYDRRPSKVQGIVAHPTAGFYIENTQSAYLNNCSVNWLGTPAEYFGKAIETINSTDIHNNNFLGKNAH</sequence>
<dbReference type="Gene3D" id="2.160.20.10">
    <property type="entry name" value="Single-stranded right-handed beta-helix, Pectin lyase-like"/>
    <property type="match status" value="1"/>
</dbReference>
<dbReference type="InterPro" id="IPR024535">
    <property type="entry name" value="RHGA/B-epi-like_pectate_lyase"/>
</dbReference>
<accession>A0A386HUG6</accession>
<keyword evidence="3 4" id="KW-0326">Glycosidase</keyword>
<dbReference type="Proteomes" id="UP000266118">
    <property type="component" value="Chromosome"/>
</dbReference>
<dbReference type="EMBL" id="CP032489">
    <property type="protein sequence ID" value="AYD49369.1"/>
    <property type="molecule type" value="Genomic_DNA"/>
</dbReference>
<evidence type="ECO:0000256" key="3">
    <source>
        <dbReference type="ARBA" id="ARBA00023295"/>
    </source>
</evidence>
<dbReference type="InterPro" id="IPR012334">
    <property type="entry name" value="Pectin_lyas_fold"/>
</dbReference>
<evidence type="ECO:0000256" key="2">
    <source>
        <dbReference type="ARBA" id="ARBA00022801"/>
    </source>
</evidence>
<keyword evidence="5" id="KW-0472">Membrane</keyword>
<keyword evidence="8" id="KW-1185">Reference proteome</keyword>
<dbReference type="GO" id="GO:0004650">
    <property type="term" value="F:polygalacturonase activity"/>
    <property type="evidence" value="ECO:0007669"/>
    <property type="project" value="InterPro"/>
</dbReference>
<organism evidence="7 8">
    <name type="scientific">Arachidicoccus soli</name>
    <dbReference type="NCBI Taxonomy" id="2341117"/>
    <lineage>
        <taxon>Bacteria</taxon>
        <taxon>Pseudomonadati</taxon>
        <taxon>Bacteroidota</taxon>
        <taxon>Chitinophagia</taxon>
        <taxon>Chitinophagales</taxon>
        <taxon>Chitinophagaceae</taxon>
        <taxon>Arachidicoccus</taxon>
    </lineage>
</organism>
<reference evidence="7 8" key="1">
    <citation type="submission" date="2018-09" db="EMBL/GenBank/DDBJ databases">
        <title>Arachidicoccus sp. nov., a bacterium isolated from soil.</title>
        <authorList>
            <person name="Weon H.-Y."/>
            <person name="Kwon S.-W."/>
            <person name="Lee S.A."/>
        </authorList>
    </citation>
    <scope>NUCLEOTIDE SEQUENCE [LARGE SCALE GENOMIC DNA]</scope>
    <source>
        <strain evidence="7 8">KIS59-12</strain>
    </source>
</reference>
<gene>
    <name evidence="7" type="ORF">D6B99_08900</name>
</gene>
<dbReference type="InterPro" id="IPR051801">
    <property type="entry name" value="GH28_Enzymes"/>
</dbReference>
<dbReference type="PANTHER" id="PTHR31339:SF0">
    <property type="entry name" value="PECTIN LYASE-LIKE SUPERFAMILY PROTEIN"/>
    <property type="match status" value="1"/>
</dbReference>
<dbReference type="PANTHER" id="PTHR31339">
    <property type="entry name" value="PECTIN LYASE-RELATED"/>
    <property type="match status" value="1"/>
</dbReference>
<keyword evidence="2 4" id="KW-0378">Hydrolase</keyword>
<name>A0A386HUG6_9BACT</name>
<evidence type="ECO:0000256" key="1">
    <source>
        <dbReference type="ARBA" id="ARBA00008834"/>
    </source>
</evidence>
<evidence type="ECO:0000256" key="5">
    <source>
        <dbReference type="SAM" id="Phobius"/>
    </source>
</evidence>
<evidence type="ECO:0000313" key="7">
    <source>
        <dbReference type="EMBL" id="AYD49369.1"/>
    </source>
</evidence>
<dbReference type="InterPro" id="IPR006626">
    <property type="entry name" value="PbH1"/>
</dbReference>
<keyword evidence="5" id="KW-1133">Transmembrane helix</keyword>
<dbReference type="SUPFAM" id="SSF51126">
    <property type="entry name" value="Pectin lyase-like"/>
    <property type="match status" value="1"/>
</dbReference>
<proteinExistence type="inferred from homology"/>
<dbReference type="GO" id="GO:0005975">
    <property type="term" value="P:carbohydrate metabolic process"/>
    <property type="evidence" value="ECO:0007669"/>
    <property type="project" value="InterPro"/>
</dbReference>
<dbReference type="InterPro" id="IPR011050">
    <property type="entry name" value="Pectin_lyase_fold/virulence"/>
</dbReference>
<dbReference type="OrthoDB" id="9795222at2"/>
<feature type="transmembrane region" description="Helical" evidence="5">
    <location>
        <begin position="32"/>
        <end position="55"/>
    </location>
</feature>
<comment type="similarity">
    <text evidence="1 4">Belongs to the glycosyl hydrolase 28 family.</text>
</comment>
<dbReference type="Pfam" id="PF12708">
    <property type="entry name" value="Pect-lyase_RHGA_epim"/>
    <property type="match status" value="1"/>
</dbReference>
<keyword evidence="5" id="KW-0812">Transmembrane</keyword>
<dbReference type="AlphaFoldDB" id="A0A386HUG6"/>
<protein>
    <submittedName>
        <fullName evidence="7">Glycoside hydrolase family 28 protein</fullName>
    </submittedName>
</protein>
<dbReference type="InterPro" id="IPR000743">
    <property type="entry name" value="Glyco_hydro_28"/>
</dbReference>
<dbReference type="Pfam" id="PF00295">
    <property type="entry name" value="Glyco_hydro_28"/>
    <property type="match status" value="1"/>
</dbReference>
<feature type="domain" description="Rhamnogalacturonase A/B/Epimerase-like pectate lyase" evidence="6">
    <location>
        <begin position="108"/>
        <end position="167"/>
    </location>
</feature>
<evidence type="ECO:0000313" key="8">
    <source>
        <dbReference type="Proteomes" id="UP000266118"/>
    </source>
</evidence>
<dbReference type="SMART" id="SM00710">
    <property type="entry name" value="PbH1"/>
    <property type="match status" value="9"/>
</dbReference>
<dbReference type="KEGG" id="ark:D6B99_08900"/>
<evidence type="ECO:0000259" key="6">
    <source>
        <dbReference type="Pfam" id="PF12708"/>
    </source>
</evidence>
<evidence type="ECO:0000256" key="4">
    <source>
        <dbReference type="RuleBase" id="RU361169"/>
    </source>
</evidence>